<keyword evidence="1" id="KW-0472">Membrane</keyword>
<name>A0A3D8JBB4_9HELI</name>
<dbReference type="InterPro" id="IPR025079">
    <property type="entry name" value="DUF3943"/>
</dbReference>
<dbReference type="Pfam" id="PF13084">
    <property type="entry name" value="DUF3943"/>
    <property type="match status" value="1"/>
</dbReference>
<proteinExistence type="predicted"/>
<evidence type="ECO:0000313" key="4">
    <source>
        <dbReference type="Proteomes" id="UP000256695"/>
    </source>
</evidence>
<keyword evidence="1" id="KW-0812">Transmembrane</keyword>
<organism evidence="3 4">
    <name type="scientific">Helicobacter anseris</name>
    <dbReference type="NCBI Taxonomy" id="375926"/>
    <lineage>
        <taxon>Bacteria</taxon>
        <taxon>Pseudomonadati</taxon>
        <taxon>Campylobacterota</taxon>
        <taxon>Epsilonproteobacteria</taxon>
        <taxon>Campylobacterales</taxon>
        <taxon>Helicobacteraceae</taxon>
        <taxon>Helicobacter</taxon>
    </lineage>
</organism>
<keyword evidence="4" id="KW-1185">Reference proteome</keyword>
<dbReference type="OrthoDB" id="9808630at2"/>
<evidence type="ECO:0000313" key="3">
    <source>
        <dbReference type="EMBL" id="RDU74692.1"/>
    </source>
</evidence>
<gene>
    <name evidence="3" type="ORF">CQA57_00375</name>
</gene>
<accession>A0A3D8JBB4</accession>
<feature type="transmembrane region" description="Helical" evidence="1">
    <location>
        <begin position="29"/>
        <end position="51"/>
    </location>
</feature>
<protein>
    <submittedName>
        <fullName evidence="3">DUF3943 domain-containing protein</fullName>
    </submittedName>
</protein>
<dbReference type="AlphaFoldDB" id="A0A3D8JBB4"/>
<evidence type="ECO:0000259" key="2">
    <source>
        <dbReference type="Pfam" id="PF13084"/>
    </source>
</evidence>
<reference evidence="3 4" key="1">
    <citation type="submission" date="2018-04" db="EMBL/GenBank/DDBJ databases">
        <title>Novel Campyloabacter and Helicobacter Species and Strains.</title>
        <authorList>
            <person name="Mannion A.J."/>
            <person name="Shen Z."/>
            <person name="Fox J.G."/>
        </authorList>
    </citation>
    <scope>NUCLEOTIDE SEQUENCE [LARGE SCALE GENOMIC DNA]</scope>
    <source>
        <strain evidence="3 4">MIT 04-9362</strain>
    </source>
</reference>
<dbReference type="Proteomes" id="UP000256695">
    <property type="component" value="Unassembled WGS sequence"/>
</dbReference>
<evidence type="ECO:0000256" key="1">
    <source>
        <dbReference type="SAM" id="Phobius"/>
    </source>
</evidence>
<keyword evidence="1" id="KW-1133">Transmembrane helix</keyword>
<dbReference type="EMBL" id="NXLX01000001">
    <property type="protein sequence ID" value="RDU74692.1"/>
    <property type="molecule type" value="Genomic_DNA"/>
</dbReference>
<sequence length="225" mass="25274">MCCFISKSLVAQNKTPDTTFFQPDLKYKYLLGSTGILLSTAAIAFGTLLILPESISKWSDEDIANLGTNYVKKINKGPVVDSDMLWINLIAHPYAGAIYYMQPRTAGFSWTESALFSFFFSTFFWEYGIEAFAEIPSWQDLIMTPAVGSILGEGFFRASRYIQNNNGKLWKSKILGTICLLLMDPVGFVMRDFGVAKAMGIKNKNIATLFIPQQQGFFTSLRITW</sequence>
<feature type="domain" description="DUF3943" evidence="2">
    <location>
        <begin position="77"/>
        <end position="186"/>
    </location>
</feature>
<comment type="caution">
    <text evidence="3">The sequence shown here is derived from an EMBL/GenBank/DDBJ whole genome shotgun (WGS) entry which is preliminary data.</text>
</comment>